<sequence>MKKNSHITNDSDDQNLEILNEDAIENQMIVIDHSSFTGEINNCFNDPVSFDSNDCSAPLIHIITEPGGSIMSRYPKNLPVDIPTSHQNDEIGKINRNRAPLKSFGLPIFSNPKLIVSERKSIEEVKMRCLIDEIMHVAKEIQNGNHSIRTDLTSFEGDDLVILQQINNILDNIVVPSITSSFLDRILKGKLSTKIPVSFNSECNEIVTKLNPCIDTLSYHVKDTSRSKKEINKQIKMTLNSGNNKILIENEKNFGWNVLCGLPETEDQQNQIEEESVRSWVGPVPLPEYQRKLTKEDIGWSRLCELPDSTSQI</sequence>
<dbReference type="GeneID" id="97549592"/>
<accession>A0A2V2N1K8</accession>
<evidence type="ECO:0000259" key="1">
    <source>
        <dbReference type="Pfam" id="PF18947"/>
    </source>
</evidence>
<evidence type="ECO:0000313" key="3">
    <source>
        <dbReference type="Proteomes" id="UP000245657"/>
    </source>
</evidence>
<keyword evidence="3" id="KW-1185">Reference proteome</keyword>
<proteinExistence type="predicted"/>
<dbReference type="RefSeq" id="WP_109967493.1">
    <property type="nucleotide sequence ID" value="NZ_CP176093.1"/>
</dbReference>
<dbReference type="GO" id="GO:0007165">
    <property type="term" value="P:signal transduction"/>
    <property type="evidence" value="ECO:0007669"/>
    <property type="project" value="InterPro"/>
</dbReference>
<dbReference type="AlphaFoldDB" id="A0A2V2N1K8"/>
<protein>
    <recommendedName>
        <fullName evidence="1">HAMP domain-containing protein</fullName>
    </recommendedName>
</protein>
<dbReference type="Proteomes" id="UP000245657">
    <property type="component" value="Unassembled WGS sequence"/>
</dbReference>
<dbReference type="EMBL" id="QGMY01000002">
    <property type="protein sequence ID" value="PWR74214.1"/>
    <property type="molecule type" value="Genomic_DNA"/>
</dbReference>
<dbReference type="InterPro" id="IPR003660">
    <property type="entry name" value="HAMP_dom"/>
</dbReference>
<dbReference type="Pfam" id="PF18947">
    <property type="entry name" value="HAMP_2"/>
    <property type="match status" value="1"/>
</dbReference>
<gene>
    <name evidence="2" type="ORF">DK846_03430</name>
</gene>
<name>A0A2V2N1K8_9EURY</name>
<reference evidence="2 3" key="1">
    <citation type="submission" date="2018-05" db="EMBL/GenBank/DDBJ databases">
        <title>Draft genome of Methanospirillum lacunae Ki8-1.</title>
        <authorList>
            <person name="Dueholm M.S."/>
            <person name="Nielsen P.H."/>
            <person name="Bakmann L.F."/>
            <person name="Otzen D.E."/>
        </authorList>
    </citation>
    <scope>NUCLEOTIDE SEQUENCE [LARGE SCALE GENOMIC DNA]</scope>
    <source>
        <strain evidence="2 3">Ki8-1</strain>
    </source>
</reference>
<feature type="domain" description="HAMP" evidence="1">
    <location>
        <begin position="155"/>
        <end position="217"/>
    </location>
</feature>
<comment type="caution">
    <text evidence="2">The sequence shown here is derived from an EMBL/GenBank/DDBJ whole genome shotgun (WGS) entry which is preliminary data.</text>
</comment>
<evidence type="ECO:0000313" key="2">
    <source>
        <dbReference type="EMBL" id="PWR74214.1"/>
    </source>
</evidence>
<dbReference type="GO" id="GO:0016020">
    <property type="term" value="C:membrane"/>
    <property type="evidence" value="ECO:0007669"/>
    <property type="project" value="InterPro"/>
</dbReference>
<organism evidence="2 3">
    <name type="scientific">Methanospirillum lacunae</name>
    <dbReference type="NCBI Taxonomy" id="668570"/>
    <lineage>
        <taxon>Archaea</taxon>
        <taxon>Methanobacteriati</taxon>
        <taxon>Methanobacteriota</taxon>
        <taxon>Stenosarchaea group</taxon>
        <taxon>Methanomicrobia</taxon>
        <taxon>Methanomicrobiales</taxon>
        <taxon>Methanospirillaceae</taxon>
        <taxon>Methanospirillum</taxon>
    </lineage>
</organism>
<dbReference type="Gene3D" id="1.20.120.1530">
    <property type="match status" value="1"/>
</dbReference>